<dbReference type="PANTHER" id="PTHR28110">
    <property type="entry name" value="TRANSMEMBRANE PROTEIN"/>
    <property type="match status" value="1"/>
</dbReference>
<dbReference type="AlphaFoldDB" id="L1JET1"/>
<evidence type="ECO:0000313" key="1">
    <source>
        <dbReference type="EMBL" id="EKX46615.1"/>
    </source>
</evidence>
<name>L1JET1_GUITC</name>
<keyword evidence="3" id="KW-1185">Reference proteome</keyword>
<dbReference type="EnsemblProtists" id="EKX46615">
    <property type="protein sequence ID" value="EKX46615"/>
    <property type="gene ID" value="GUITHDRAFT_70376"/>
</dbReference>
<evidence type="ECO:0000313" key="3">
    <source>
        <dbReference type="Proteomes" id="UP000011087"/>
    </source>
</evidence>
<dbReference type="EMBL" id="JH992993">
    <property type="protein sequence ID" value="EKX46615.1"/>
    <property type="molecule type" value="Genomic_DNA"/>
</dbReference>
<gene>
    <name evidence="1" type="ORF">GUITHDRAFT_70376</name>
</gene>
<dbReference type="KEGG" id="gtt:GUITHDRAFT_70376"/>
<dbReference type="STRING" id="905079.L1JET1"/>
<dbReference type="OMA" id="DLYGCHG"/>
<dbReference type="PANTHER" id="PTHR28110:SF1">
    <property type="entry name" value="TRANSMEMBRANE PROTEIN"/>
    <property type="match status" value="1"/>
</dbReference>
<dbReference type="InterPro" id="IPR055323">
    <property type="entry name" value="C57A10.07/YOR238W"/>
</dbReference>
<reference evidence="2" key="3">
    <citation type="submission" date="2015-06" db="UniProtKB">
        <authorList>
            <consortium name="EnsemblProtists"/>
        </authorList>
    </citation>
    <scope>IDENTIFICATION</scope>
</reference>
<dbReference type="RefSeq" id="XP_005833595.1">
    <property type="nucleotide sequence ID" value="XM_005833538.1"/>
</dbReference>
<dbReference type="GeneID" id="17303306"/>
<dbReference type="OrthoDB" id="4347at2759"/>
<evidence type="ECO:0000313" key="2">
    <source>
        <dbReference type="EnsemblProtists" id="EKX46615"/>
    </source>
</evidence>
<dbReference type="HOGENOM" id="CLU_048479_0_0_1"/>
<dbReference type="GO" id="GO:0005737">
    <property type="term" value="C:cytoplasm"/>
    <property type="evidence" value="ECO:0007669"/>
    <property type="project" value="TreeGrafter"/>
</dbReference>
<proteinExistence type="predicted"/>
<evidence type="ECO:0008006" key="4">
    <source>
        <dbReference type="Google" id="ProtNLM"/>
    </source>
</evidence>
<dbReference type="PaxDb" id="55529-EKX46615"/>
<accession>L1JET1</accession>
<reference evidence="1 3" key="1">
    <citation type="journal article" date="2012" name="Nature">
        <title>Algal genomes reveal evolutionary mosaicism and the fate of nucleomorphs.</title>
        <authorList>
            <consortium name="DOE Joint Genome Institute"/>
            <person name="Curtis B.A."/>
            <person name="Tanifuji G."/>
            <person name="Burki F."/>
            <person name="Gruber A."/>
            <person name="Irimia M."/>
            <person name="Maruyama S."/>
            <person name="Arias M.C."/>
            <person name="Ball S.G."/>
            <person name="Gile G.H."/>
            <person name="Hirakawa Y."/>
            <person name="Hopkins J.F."/>
            <person name="Kuo A."/>
            <person name="Rensing S.A."/>
            <person name="Schmutz J."/>
            <person name="Symeonidi A."/>
            <person name="Elias M."/>
            <person name="Eveleigh R.J."/>
            <person name="Herman E.K."/>
            <person name="Klute M.J."/>
            <person name="Nakayama T."/>
            <person name="Obornik M."/>
            <person name="Reyes-Prieto A."/>
            <person name="Armbrust E.V."/>
            <person name="Aves S.J."/>
            <person name="Beiko R.G."/>
            <person name="Coutinho P."/>
            <person name="Dacks J.B."/>
            <person name="Durnford D.G."/>
            <person name="Fast N.M."/>
            <person name="Green B.R."/>
            <person name="Grisdale C.J."/>
            <person name="Hempel F."/>
            <person name="Henrissat B."/>
            <person name="Hoppner M.P."/>
            <person name="Ishida K."/>
            <person name="Kim E."/>
            <person name="Koreny L."/>
            <person name="Kroth P.G."/>
            <person name="Liu Y."/>
            <person name="Malik S.B."/>
            <person name="Maier U.G."/>
            <person name="McRose D."/>
            <person name="Mock T."/>
            <person name="Neilson J.A."/>
            <person name="Onodera N.T."/>
            <person name="Poole A.M."/>
            <person name="Pritham E.J."/>
            <person name="Richards T.A."/>
            <person name="Rocap G."/>
            <person name="Roy S.W."/>
            <person name="Sarai C."/>
            <person name="Schaack S."/>
            <person name="Shirato S."/>
            <person name="Slamovits C.H."/>
            <person name="Spencer D.F."/>
            <person name="Suzuki S."/>
            <person name="Worden A.Z."/>
            <person name="Zauner S."/>
            <person name="Barry K."/>
            <person name="Bell C."/>
            <person name="Bharti A.K."/>
            <person name="Crow J.A."/>
            <person name="Grimwood J."/>
            <person name="Kramer R."/>
            <person name="Lindquist E."/>
            <person name="Lucas S."/>
            <person name="Salamov A."/>
            <person name="McFadden G.I."/>
            <person name="Lane C.E."/>
            <person name="Keeling P.J."/>
            <person name="Gray M.W."/>
            <person name="Grigoriev I.V."/>
            <person name="Archibald J.M."/>
        </authorList>
    </citation>
    <scope>NUCLEOTIDE SEQUENCE</scope>
    <source>
        <strain evidence="1 3">CCMP2712</strain>
    </source>
</reference>
<reference evidence="3" key="2">
    <citation type="submission" date="2012-11" db="EMBL/GenBank/DDBJ databases">
        <authorList>
            <person name="Kuo A."/>
            <person name="Curtis B.A."/>
            <person name="Tanifuji G."/>
            <person name="Burki F."/>
            <person name="Gruber A."/>
            <person name="Irimia M."/>
            <person name="Maruyama S."/>
            <person name="Arias M.C."/>
            <person name="Ball S.G."/>
            <person name="Gile G.H."/>
            <person name="Hirakawa Y."/>
            <person name="Hopkins J.F."/>
            <person name="Rensing S.A."/>
            <person name="Schmutz J."/>
            <person name="Symeonidi A."/>
            <person name="Elias M."/>
            <person name="Eveleigh R.J."/>
            <person name="Herman E.K."/>
            <person name="Klute M.J."/>
            <person name="Nakayama T."/>
            <person name="Obornik M."/>
            <person name="Reyes-Prieto A."/>
            <person name="Armbrust E.V."/>
            <person name="Aves S.J."/>
            <person name="Beiko R.G."/>
            <person name="Coutinho P."/>
            <person name="Dacks J.B."/>
            <person name="Durnford D.G."/>
            <person name="Fast N.M."/>
            <person name="Green B.R."/>
            <person name="Grisdale C."/>
            <person name="Hempe F."/>
            <person name="Henrissat B."/>
            <person name="Hoppner M.P."/>
            <person name="Ishida K.-I."/>
            <person name="Kim E."/>
            <person name="Koreny L."/>
            <person name="Kroth P.G."/>
            <person name="Liu Y."/>
            <person name="Malik S.-B."/>
            <person name="Maier U.G."/>
            <person name="McRose D."/>
            <person name="Mock T."/>
            <person name="Neilson J.A."/>
            <person name="Onodera N.T."/>
            <person name="Poole A.M."/>
            <person name="Pritham E.J."/>
            <person name="Richards T.A."/>
            <person name="Rocap G."/>
            <person name="Roy S.W."/>
            <person name="Sarai C."/>
            <person name="Schaack S."/>
            <person name="Shirato S."/>
            <person name="Slamovits C.H."/>
            <person name="Spencer D.F."/>
            <person name="Suzuki S."/>
            <person name="Worden A.Z."/>
            <person name="Zauner S."/>
            <person name="Barry K."/>
            <person name="Bell C."/>
            <person name="Bharti A.K."/>
            <person name="Crow J.A."/>
            <person name="Grimwood J."/>
            <person name="Kramer R."/>
            <person name="Lindquist E."/>
            <person name="Lucas S."/>
            <person name="Salamov A."/>
            <person name="McFadden G.I."/>
            <person name="Lane C.E."/>
            <person name="Keeling P.J."/>
            <person name="Gray M.W."/>
            <person name="Grigoriev I.V."/>
            <person name="Archibald J.M."/>
        </authorList>
    </citation>
    <scope>NUCLEOTIDE SEQUENCE</scope>
    <source>
        <strain evidence="3">CCMP2712</strain>
    </source>
</reference>
<sequence length="260" mass="30059">MEKSLGGFVPSRDWSNLTHLIMVAGHTVFMGTDFSSAGSQGDRWFLYDYQRNQFDWFLQHITAGVKLAQEDPSSLLLFSGGATRMLAGPRTEAQSYWLYADAQDWFLDPSKYTRMQIESLKHRVHTEDFARDSFENLLFSICRFRQLTGRYPEKITVVSLPFKEKRFREIHRKALRFPIHRFEFVGRGGSPPAAVEGELRHSLTPYERDPYGCRGSLAEKRKSRNPFNMAVPYPQGCEELTSLFKFCGTNIYFGTLPWDP</sequence>
<organism evidence="1">
    <name type="scientific">Guillardia theta (strain CCMP2712)</name>
    <name type="common">Cryptophyte</name>
    <dbReference type="NCBI Taxonomy" id="905079"/>
    <lineage>
        <taxon>Eukaryota</taxon>
        <taxon>Cryptophyceae</taxon>
        <taxon>Pyrenomonadales</taxon>
        <taxon>Geminigeraceae</taxon>
        <taxon>Guillardia</taxon>
    </lineage>
</organism>
<protein>
    <recommendedName>
        <fullName evidence="4">DUF218 domain-containing protein</fullName>
    </recommendedName>
</protein>
<dbReference type="eggNOG" id="KOG4533">
    <property type="taxonomic scope" value="Eukaryota"/>
</dbReference>
<dbReference type="Proteomes" id="UP000011087">
    <property type="component" value="Unassembled WGS sequence"/>
</dbReference>